<evidence type="ECO:0000313" key="2">
    <source>
        <dbReference type="EMBL" id="GIC93716.1"/>
    </source>
</evidence>
<dbReference type="RefSeq" id="XP_043150982.1">
    <property type="nucleotide sequence ID" value="XM_043295047.1"/>
</dbReference>
<feature type="domain" description="O-methyltransferase dimerisation" evidence="1">
    <location>
        <begin position="78"/>
        <end position="151"/>
    </location>
</feature>
<dbReference type="AlphaFoldDB" id="A0A8E0V4H1"/>
<gene>
    <name evidence="2" type="ORF">Aud_010204</name>
</gene>
<dbReference type="SUPFAM" id="SSF46785">
    <property type="entry name" value="Winged helix' DNA-binding domain"/>
    <property type="match status" value="1"/>
</dbReference>
<accession>A0A8E0V4H1</accession>
<dbReference type="EMBL" id="BBXM02000008">
    <property type="protein sequence ID" value="GIC93716.1"/>
    <property type="molecule type" value="Genomic_DNA"/>
</dbReference>
<dbReference type="PANTHER" id="PTHR43712">
    <property type="entry name" value="PUTATIVE (AFU_ORTHOLOGUE AFUA_4G14580)-RELATED"/>
    <property type="match status" value="1"/>
</dbReference>
<evidence type="ECO:0000259" key="1">
    <source>
        <dbReference type="Pfam" id="PF08100"/>
    </source>
</evidence>
<organism evidence="2 3">
    <name type="scientific">Aspergillus udagawae</name>
    <dbReference type="NCBI Taxonomy" id="91492"/>
    <lineage>
        <taxon>Eukaryota</taxon>
        <taxon>Fungi</taxon>
        <taxon>Dikarya</taxon>
        <taxon>Ascomycota</taxon>
        <taxon>Pezizomycotina</taxon>
        <taxon>Eurotiomycetes</taxon>
        <taxon>Eurotiomycetidae</taxon>
        <taxon>Eurotiales</taxon>
        <taxon>Aspergillaceae</taxon>
        <taxon>Aspergillus</taxon>
        <taxon>Aspergillus subgen. Fumigati</taxon>
    </lineage>
</organism>
<reference evidence="2" key="2">
    <citation type="submission" date="2021-01" db="EMBL/GenBank/DDBJ databases">
        <title>Pan-genome distribution and transcriptional activeness of fungal secondary metabolism genes in Aspergillus section Fumigati.</title>
        <authorList>
            <person name="Takahashi H."/>
            <person name="Umemura M."/>
            <person name="Ninomiya A."/>
            <person name="Kusuya Y."/>
            <person name="Urayama S."/>
            <person name="Shimizu M."/>
            <person name="Watanabe A."/>
            <person name="Kamei K."/>
            <person name="Yaguchi T."/>
            <person name="Hagiwara D."/>
        </authorList>
    </citation>
    <scope>NUCLEOTIDE SEQUENCE</scope>
    <source>
        <strain evidence="2">IFM 46973</strain>
    </source>
</reference>
<dbReference type="Pfam" id="PF08100">
    <property type="entry name" value="Dimerisation"/>
    <property type="match status" value="1"/>
</dbReference>
<sequence length="162" mass="17789">MSSVNFTDLTSQIEAVAASTTDLQVNEADRKRLLQACDRLRKKLESPFEFTLRTIFAACFLSFFLRGWNCCKGYPAIALRLGIDMKLFDAVAQYTKSSGGGTVTLSQLAEMSKADPLLVSRIMRFLSARGTFNEIEKDVYASTPLAAAYISSSPLSATVIHV</sequence>
<dbReference type="InterPro" id="IPR036388">
    <property type="entry name" value="WH-like_DNA-bd_sf"/>
</dbReference>
<dbReference type="GeneID" id="66997681"/>
<dbReference type="Proteomes" id="UP000036893">
    <property type="component" value="Unassembled WGS sequence"/>
</dbReference>
<dbReference type="GO" id="GO:0046983">
    <property type="term" value="F:protein dimerization activity"/>
    <property type="evidence" value="ECO:0007669"/>
    <property type="project" value="InterPro"/>
</dbReference>
<comment type="caution">
    <text evidence="2">The sequence shown here is derived from an EMBL/GenBank/DDBJ whole genome shotgun (WGS) entry which is preliminary data.</text>
</comment>
<evidence type="ECO:0000313" key="3">
    <source>
        <dbReference type="Proteomes" id="UP000036893"/>
    </source>
</evidence>
<proteinExistence type="predicted"/>
<dbReference type="InterPro" id="IPR036390">
    <property type="entry name" value="WH_DNA-bd_sf"/>
</dbReference>
<dbReference type="InterPro" id="IPR012967">
    <property type="entry name" value="COMT_dimerisation"/>
</dbReference>
<name>A0A8E0V4H1_9EURO</name>
<dbReference type="Gene3D" id="1.10.10.10">
    <property type="entry name" value="Winged helix-like DNA-binding domain superfamily/Winged helix DNA-binding domain"/>
    <property type="match status" value="1"/>
</dbReference>
<protein>
    <recommendedName>
        <fullName evidence="1">O-methyltransferase dimerisation domain-containing protein</fullName>
    </recommendedName>
</protein>
<reference evidence="2" key="1">
    <citation type="journal article" date="2015" name="Genome Announc.">
        <title>Draft Genome Sequence of the Pathogenic Filamentous Fungus Aspergillus udagawae Strain IFM 46973T.</title>
        <authorList>
            <person name="Kusuya Y."/>
            <person name="Takahashi-Nakaguchi A."/>
            <person name="Takahashi H."/>
            <person name="Yaguchi T."/>
        </authorList>
    </citation>
    <scope>NUCLEOTIDE SEQUENCE</scope>
    <source>
        <strain evidence="2">IFM 46973</strain>
    </source>
</reference>
<dbReference type="PANTHER" id="PTHR43712:SF11">
    <property type="entry name" value="O-METHYLTRANSFERASE (AFU_ORTHOLOGUE AFUA_2G17820)-RELATED"/>
    <property type="match status" value="1"/>
</dbReference>